<dbReference type="SUPFAM" id="SSF101447">
    <property type="entry name" value="Formin homology 2 domain (FH2 domain)"/>
    <property type="match status" value="1"/>
</dbReference>
<keyword evidence="4" id="KW-0732">Signal</keyword>
<keyword evidence="7" id="KW-1185">Reference proteome</keyword>
<proteinExistence type="inferred from homology"/>
<feature type="region of interest" description="Disordered" evidence="3">
    <location>
        <begin position="80"/>
        <end position="99"/>
    </location>
</feature>
<evidence type="ECO:0000256" key="2">
    <source>
        <dbReference type="RuleBase" id="RU361260"/>
    </source>
</evidence>
<dbReference type="GO" id="GO:0051015">
    <property type="term" value="F:actin filament binding"/>
    <property type="evidence" value="ECO:0007669"/>
    <property type="project" value="InterPro"/>
</dbReference>
<feature type="region of interest" description="Disordered" evidence="3">
    <location>
        <begin position="649"/>
        <end position="669"/>
    </location>
</feature>
<accession>A0A445BWY6</accession>
<dbReference type="EMBL" id="SDMP01000008">
    <property type="protein sequence ID" value="RYR43240.1"/>
    <property type="molecule type" value="Genomic_DNA"/>
</dbReference>
<feature type="domain" description="FH2" evidence="5">
    <location>
        <begin position="394"/>
        <end position="821"/>
    </location>
</feature>
<feature type="signal peptide" evidence="4">
    <location>
        <begin position="1"/>
        <end position="20"/>
    </location>
</feature>
<dbReference type="EMBL" id="SDMP01000008">
    <property type="protein sequence ID" value="RYR43239.1"/>
    <property type="molecule type" value="Genomic_DNA"/>
</dbReference>
<feature type="region of interest" description="Disordered" evidence="3">
    <location>
        <begin position="810"/>
        <end position="837"/>
    </location>
</feature>
<feature type="chain" id="PRO_5033431774" description="Formin-like protein" evidence="4">
    <location>
        <begin position="21"/>
        <end position="867"/>
    </location>
</feature>
<feature type="compositionally biased region" description="Pro residues" evidence="3">
    <location>
        <begin position="168"/>
        <end position="181"/>
    </location>
</feature>
<evidence type="ECO:0000256" key="3">
    <source>
        <dbReference type="SAM" id="MobiDB-lite"/>
    </source>
</evidence>
<dbReference type="InterPro" id="IPR042201">
    <property type="entry name" value="FH2_Formin_sf"/>
</dbReference>
<dbReference type="STRING" id="3818.A0A445BWY6"/>
<dbReference type="InterPro" id="IPR015425">
    <property type="entry name" value="FH2_Formin"/>
</dbReference>
<feature type="region of interest" description="Disordered" evidence="3">
    <location>
        <begin position="324"/>
        <end position="381"/>
    </location>
</feature>
<evidence type="ECO:0000256" key="1">
    <source>
        <dbReference type="ARBA" id="ARBA00025793"/>
    </source>
</evidence>
<dbReference type="Proteomes" id="UP000289738">
    <property type="component" value="Chromosome A08"/>
</dbReference>
<feature type="compositionally biased region" description="Low complexity" evidence="3">
    <location>
        <begin position="336"/>
        <end position="347"/>
    </location>
</feature>
<dbReference type="InterPro" id="IPR027643">
    <property type="entry name" value="Formin-like_plant"/>
</dbReference>
<comment type="caution">
    <text evidence="6">The sequence shown here is derived from an EMBL/GenBank/DDBJ whole genome shotgun (WGS) entry which is preliminary data.</text>
</comment>
<comment type="similarity">
    <text evidence="1">Belongs to the formin-like family. Class-I subfamily.</text>
</comment>
<dbReference type="AlphaFoldDB" id="A0A445BWY6"/>
<sequence>MKFTRPVYAVFFVFLLCALAKIGFEGKLWKPQEFYADHGVVIKEEQEWIHCRKELIERNNDIKDYDLEIKTNLLDCITRTHPPTHDSEEKEHDHVSVSQFYSEDNRGRYLLDKLPQSERKLPRPVPVPSPKKLRVKKKFANSLPPQGITLSAISPSPNSPPIDFYVLFPPPPDSPPPPPPQVDEEDNSKRKIPIIIGSVVSGIIIIVGMLLCYREIRKSRKVYKDDRPLTVLGSSDVSGTISVLIYDDELMIVKHSWLLQSMFVFLLSGSKKSIALGNSNTNENGIIYVKNPSIVGNVTTSPEDNNASLGMGVGVGLGLGVAAGEASSSESKEQVPLGAAPEGLAPEPAGPPPPPPPPPAAAPRPPPAPKAPVRPPPAPPVKILSRARLSNVEEDSADAPKAKLKPFFWDKVAASPDQAMVWHEIRAGSFQFNEQKIESLFGCNNPNRKESPSQEPSLQLIQIIDPKKAQNLSILLRALNVTTEEVVDALREGSEIPVELIQTLIKMAPTTDEELKLRLFDGNIAQLGPAERFLKVLVDIPLAFRRLESLQLMLTLPEEVSSIKECFSTLEVSCDKLRKSRLFLKLLEAVLKTGNRLNDGTYRGGAQAFKLDTLLKLSDVKGTDGKTTLLHFVVQEIIRSEGVRALRTERARQSNSSVRTEDSVDDSIGQESEEHYRRLGLEVVSGLSSELEDVKRAAIIDGDALTAAVWKLDRLLSKSEELLNNDLKSIDEDSNFKRSLENFVDKSKAQVSWLSEEEKRIMAEVKATADYFHGQAGKDEGLRLFVIVRDFLVMLDTVCKEVQLTTQKPMKISHKKEASNLSSPPVSPNTQQQSPSDLHRRLFPAIAARRIHCSSSDEDEDEKEDDN</sequence>
<feature type="compositionally biased region" description="Basic and acidic residues" evidence="3">
    <location>
        <begin position="83"/>
        <end position="95"/>
    </location>
</feature>
<dbReference type="OrthoDB" id="1668162at2759"/>
<gene>
    <name evidence="6" type="ORF">Ahy_A08g039663</name>
</gene>
<evidence type="ECO:0000256" key="4">
    <source>
        <dbReference type="SAM" id="SignalP"/>
    </source>
</evidence>
<protein>
    <recommendedName>
        <fullName evidence="2">Formin-like protein</fullName>
    </recommendedName>
</protein>
<evidence type="ECO:0000259" key="5">
    <source>
        <dbReference type="PROSITE" id="PS51444"/>
    </source>
</evidence>
<dbReference type="PANTHER" id="PTHR23213:SF392">
    <property type="entry name" value="FORMIN-LIKE PROTEIN 3"/>
    <property type="match status" value="1"/>
</dbReference>
<dbReference type="Pfam" id="PF02181">
    <property type="entry name" value="FH2"/>
    <property type="match status" value="1"/>
</dbReference>
<name>A0A445BWY6_ARAHY</name>
<feature type="compositionally biased region" description="Polar residues" evidence="3">
    <location>
        <begin position="819"/>
        <end position="836"/>
    </location>
</feature>
<feature type="region of interest" description="Disordered" evidence="3">
    <location>
        <begin position="164"/>
        <end position="187"/>
    </location>
</feature>
<evidence type="ECO:0000313" key="6">
    <source>
        <dbReference type="EMBL" id="RYR43240.1"/>
    </source>
</evidence>
<dbReference type="SMART" id="SM00498">
    <property type="entry name" value="FH2"/>
    <property type="match status" value="1"/>
</dbReference>
<reference evidence="6 7" key="1">
    <citation type="submission" date="2019-01" db="EMBL/GenBank/DDBJ databases">
        <title>Sequencing of cultivated peanut Arachis hypogaea provides insights into genome evolution and oil improvement.</title>
        <authorList>
            <person name="Chen X."/>
        </authorList>
    </citation>
    <scope>NUCLEOTIDE SEQUENCE [LARGE SCALE GENOMIC DNA]</scope>
    <source>
        <strain evidence="7">cv. Fuhuasheng</strain>
        <strain evidence="6">GDAAS-fuhuasheng2018</strain>
        <tissue evidence="6">Leaves</tissue>
    </source>
</reference>
<dbReference type="PANTHER" id="PTHR23213">
    <property type="entry name" value="FORMIN-RELATED"/>
    <property type="match status" value="1"/>
</dbReference>
<feature type="compositionally biased region" description="Pro residues" evidence="3">
    <location>
        <begin position="348"/>
        <end position="380"/>
    </location>
</feature>
<dbReference type="GO" id="GO:0045010">
    <property type="term" value="P:actin nucleation"/>
    <property type="evidence" value="ECO:0007669"/>
    <property type="project" value="InterPro"/>
</dbReference>
<dbReference type="PROSITE" id="PS51444">
    <property type="entry name" value="FH2"/>
    <property type="match status" value="1"/>
</dbReference>
<evidence type="ECO:0000313" key="7">
    <source>
        <dbReference type="Proteomes" id="UP000289738"/>
    </source>
</evidence>
<organism evidence="6 7">
    <name type="scientific">Arachis hypogaea</name>
    <name type="common">Peanut</name>
    <dbReference type="NCBI Taxonomy" id="3818"/>
    <lineage>
        <taxon>Eukaryota</taxon>
        <taxon>Viridiplantae</taxon>
        <taxon>Streptophyta</taxon>
        <taxon>Embryophyta</taxon>
        <taxon>Tracheophyta</taxon>
        <taxon>Spermatophyta</taxon>
        <taxon>Magnoliopsida</taxon>
        <taxon>eudicotyledons</taxon>
        <taxon>Gunneridae</taxon>
        <taxon>Pentapetalae</taxon>
        <taxon>rosids</taxon>
        <taxon>fabids</taxon>
        <taxon>Fabales</taxon>
        <taxon>Fabaceae</taxon>
        <taxon>Papilionoideae</taxon>
        <taxon>50 kb inversion clade</taxon>
        <taxon>dalbergioids sensu lato</taxon>
        <taxon>Dalbergieae</taxon>
        <taxon>Pterocarpus clade</taxon>
        <taxon>Arachis</taxon>
    </lineage>
</organism>
<dbReference type="Gene3D" id="1.20.58.2220">
    <property type="entry name" value="Formin, FH2 domain"/>
    <property type="match status" value="1"/>
</dbReference>